<gene>
    <name evidence="5" type="ORF">TCAL_17157</name>
</gene>
<evidence type="ECO:0000259" key="4">
    <source>
        <dbReference type="PROSITE" id="PS50089"/>
    </source>
</evidence>
<dbReference type="STRING" id="6832.A0A553P4G6"/>
<keyword evidence="6" id="KW-1185">Reference proteome</keyword>
<accession>A0A553P4G6</accession>
<reference evidence="5 6" key="1">
    <citation type="journal article" date="2018" name="Nat. Ecol. Evol.">
        <title>Genomic signatures of mitonuclear coevolution across populations of Tigriopus californicus.</title>
        <authorList>
            <person name="Barreto F.S."/>
            <person name="Watson E.T."/>
            <person name="Lima T.G."/>
            <person name="Willett C.S."/>
            <person name="Edmands S."/>
            <person name="Li W."/>
            <person name="Burton R.S."/>
        </authorList>
    </citation>
    <scope>NUCLEOTIDE SEQUENCE [LARGE SCALE GENOMIC DNA]</scope>
    <source>
        <strain evidence="5 6">San Diego</strain>
    </source>
</reference>
<dbReference type="SUPFAM" id="SSF57850">
    <property type="entry name" value="RING/U-box"/>
    <property type="match status" value="1"/>
</dbReference>
<dbReference type="Pfam" id="PF13639">
    <property type="entry name" value="zf-RING_2"/>
    <property type="match status" value="1"/>
</dbReference>
<dbReference type="InterPro" id="IPR013083">
    <property type="entry name" value="Znf_RING/FYVE/PHD"/>
</dbReference>
<keyword evidence="1 3" id="KW-0479">Metal-binding</keyword>
<dbReference type="AlphaFoldDB" id="A0A553P4G6"/>
<dbReference type="PANTHER" id="PTHR17550">
    <property type="entry name" value="E3 UBIQUITIN-PROTEIN LIGASE TTC3"/>
    <property type="match status" value="1"/>
</dbReference>
<dbReference type="Proteomes" id="UP000318571">
    <property type="component" value="Chromosome 7"/>
</dbReference>
<proteinExistence type="predicted"/>
<keyword evidence="1 3" id="KW-0863">Zinc-finger</keyword>
<name>A0A553P4G6_TIGCA</name>
<evidence type="ECO:0000313" key="6">
    <source>
        <dbReference type="Proteomes" id="UP000318571"/>
    </source>
</evidence>
<dbReference type="Gene3D" id="3.30.40.10">
    <property type="entry name" value="Zinc/RING finger domain, C3HC4 (zinc finger)"/>
    <property type="match status" value="1"/>
</dbReference>
<dbReference type="SMART" id="SM00184">
    <property type="entry name" value="RING"/>
    <property type="match status" value="1"/>
</dbReference>
<evidence type="ECO:0000256" key="3">
    <source>
        <dbReference type="PROSITE-ProRule" id="PRU00175"/>
    </source>
</evidence>
<protein>
    <recommendedName>
        <fullName evidence="4">RING-type domain-containing protein</fullName>
    </recommendedName>
</protein>
<dbReference type="InterPro" id="IPR001841">
    <property type="entry name" value="Znf_RING"/>
</dbReference>
<keyword evidence="2" id="KW-0862">Zinc</keyword>
<dbReference type="PROSITE" id="PS50089">
    <property type="entry name" value="ZF_RING_2"/>
    <property type="match status" value="1"/>
</dbReference>
<dbReference type="OMA" id="ESSDMNC"/>
<evidence type="ECO:0000313" key="5">
    <source>
        <dbReference type="EMBL" id="TRY72584.1"/>
    </source>
</evidence>
<dbReference type="EMBL" id="VCGU01000008">
    <property type="protein sequence ID" value="TRY72584.1"/>
    <property type="molecule type" value="Genomic_DNA"/>
</dbReference>
<sequence length="69" mass="7911">MDAGRGKESSDMNCSICFDPLSSGKHKLTMLDCYHEFHTDCLNQWLKKSRTCPICRKLALLFQDFPNLA</sequence>
<organism evidence="5 6">
    <name type="scientific">Tigriopus californicus</name>
    <name type="common">Marine copepod</name>
    <dbReference type="NCBI Taxonomy" id="6832"/>
    <lineage>
        <taxon>Eukaryota</taxon>
        <taxon>Metazoa</taxon>
        <taxon>Ecdysozoa</taxon>
        <taxon>Arthropoda</taxon>
        <taxon>Crustacea</taxon>
        <taxon>Multicrustacea</taxon>
        <taxon>Hexanauplia</taxon>
        <taxon>Copepoda</taxon>
        <taxon>Harpacticoida</taxon>
        <taxon>Harpacticidae</taxon>
        <taxon>Tigriopus</taxon>
    </lineage>
</organism>
<evidence type="ECO:0000256" key="1">
    <source>
        <dbReference type="ARBA" id="ARBA00022771"/>
    </source>
</evidence>
<comment type="caution">
    <text evidence="5">The sequence shown here is derived from an EMBL/GenBank/DDBJ whole genome shotgun (WGS) entry which is preliminary data.</text>
</comment>
<feature type="domain" description="RING-type" evidence="4">
    <location>
        <begin position="14"/>
        <end position="56"/>
    </location>
</feature>
<evidence type="ECO:0000256" key="2">
    <source>
        <dbReference type="ARBA" id="ARBA00022833"/>
    </source>
</evidence>
<dbReference type="GO" id="GO:0008270">
    <property type="term" value="F:zinc ion binding"/>
    <property type="evidence" value="ECO:0007669"/>
    <property type="project" value="UniProtKB-KW"/>
</dbReference>
<dbReference type="PANTHER" id="PTHR17550:SF4">
    <property type="entry name" value="E3 UBIQUITIN-PROTEIN LIGASE TTC3"/>
    <property type="match status" value="1"/>
</dbReference>